<proteinExistence type="predicted"/>
<protein>
    <submittedName>
        <fullName evidence="1">Uncharacterized protein</fullName>
    </submittedName>
</protein>
<dbReference type="AlphaFoldDB" id="A0A6C0LR50"/>
<evidence type="ECO:0000313" key="1">
    <source>
        <dbReference type="EMBL" id="QHU33366.1"/>
    </source>
</evidence>
<name>A0A6C0LR50_9ZZZZ</name>
<organism evidence="1">
    <name type="scientific">viral metagenome</name>
    <dbReference type="NCBI Taxonomy" id="1070528"/>
    <lineage>
        <taxon>unclassified sequences</taxon>
        <taxon>metagenomes</taxon>
        <taxon>organismal metagenomes</taxon>
    </lineage>
</organism>
<reference evidence="1" key="1">
    <citation type="journal article" date="2020" name="Nature">
        <title>Giant virus diversity and host interactions through global metagenomics.</title>
        <authorList>
            <person name="Schulz F."/>
            <person name="Roux S."/>
            <person name="Paez-Espino D."/>
            <person name="Jungbluth S."/>
            <person name="Walsh D.A."/>
            <person name="Denef V.J."/>
            <person name="McMahon K.D."/>
            <person name="Konstantinidis K.T."/>
            <person name="Eloe-Fadrosh E.A."/>
            <person name="Kyrpides N.C."/>
            <person name="Woyke T."/>
        </authorList>
    </citation>
    <scope>NUCLEOTIDE SEQUENCE</scope>
    <source>
        <strain evidence="1">GVMAG-S-1014582-52</strain>
    </source>
</reference>
<accession>A0A6C0LR50</accession>
<sequence length="61" mass="7227">MPISPTVSNIPQNDAIPSCELFLYLSCEYFIAKNSNDNLKTEQIMTMFINHIDQINWYYRH</sequence>
<dbReference type="EMBL" id="MN740556">
    <property type="protein sequence ID" value="QHU33366.1"/>
    <property type="molecule type" value="Genomic_DNA"/>
</dbReference>